<reference evidence="2" key="1">
    <citation type="submission" date="2020-03" db="EMBL/GenBank/DDBJ databases">
        <title>A high-quality chromosome-level genome assembly of a woody plant with both climbing and erect habits, Rhamnella rubrinervis.</title>
        <authorList>
            <person name="Lu Z."/>
            <person name="Yang Y."/>
            <person name="Zhu X."/>
            <person name="Sun Y."/>
        </authorList>
    </citation>
    <scope>NUCLEOTIDE SEQUENCE</scope>
    <source>
        <strain evidence="2">BYM</strain>
        <tissue evidence="2">Leaf</tissue>
    </source>
</reference>
<proteinExistence type="predicted"/>
<evidence type="ECO:0000313" key="3">
    <source>
        <dbReference type="Proteomes" id="UP000796880"/>
    </source>
</evidence>
<protein>
    <submittedName>
        <fullName evidence="2">Uncharacterized protein</fullName>
    </submittedName>
</protein>
<comment type="caution">
    <text evidence="2">The sequence shown here is derived from an EMBL/GenBank/DDBJ whole genome shotgun (WGS) entry which is preliminary data.</text>
</comment>
<feature type="region of interest" description="Disordered" evidence="1">
    <location>
        <begin position="1"/>
        <end position="22"/>
    </location>
</feature>
<organism evidence="2 3">
    <name type="scientific">Rhamnella rubrinervis</name>
    <dbReference type="NCBI Taxonomy" id="2594499"/>
    <lineage>
        <taxon>Eukaryota</taxon>
        <taxon>Viridiplantae</taxon>
        <taxon>Streptophyta</taxon>
        <taxon>Embryophyta</taxon>
        <taxon>Tracheophyta</taxon>
        <taxon>Spermatophyta</taxon>
        <taxon>Magnoliopsida</taxon>
        <taxon>eudicotyledons</taxon>
        <taxon>Gunneridae</taxon>
        <taxon>Pentapetalae</taxon>
        <taxon>rosids</taxon>
        <taxon>fabids</taxon>
        <taxon>Rosales</taxon>
        <taxon>Rhamnaceae</taxon>
        <taxon>rhamnoid group</taxon>
        <taxon>Rhamneae</taxon>
        <taxon>Rhamnella</taxon>
    </lineage>
</organism>
<accession>A0A8K0H0I1</accession>
<sequence>MSGVKSQQEEEDKKPNNVQSGDHINLKVIGQIDIGGKAILTFNSARVELAAFHPLGLYVSLIQTPIWNYISFRNGVKKVPREAAPRQTTYPRQAQEFIRSSAKRQARGKALEKEPSD</sequence>
<dbReference type="Proteomes" id="UP000796880">
    <property type="component" value="Unassembled WGS sequence"/>
</dbReference>
<name>A0A8K0H0I1_9ROSA</name>
<evidence type="ECO:0000313" key="2">
    <source>
        <dbReference type="EMBL" id="KAF3443410.1"/>
    </source>
</evidence>
<keyword evidence="3" id="KW-1185">Reference proteome</keyword>
<gene>
    <name evidence="2" type="ORF">FNV43_RR13092</name>
</gene>
<dbReference type="EMBL" id="VOIH02000006">
    <property type="protein sequence ID" value="KAF3443410.1"/>
    <property type="molecule type" value="Genomic_DNA"/>
</dbReference>
<evidence type="ECO:0000256" key="1">
    <source>
        <dbReference type="SAM" id="MobiDB-lite"/>
    </source>
</evidence>
<feature type="region of interest" description="Disordered" evidence="1">
    <location>
        <begin position="82"/>
        <end position="117"/>
    </location>
</feature>
<dbReference type="AlphaFoldDB" id="A0A8K0H0I1"/>